<keyword evidence="1 6" id="KW-0963">Cytoplasm</keyword>
<comment type="similarity">
    <text evidence="6">Belongs to the methyltransferase superfamily. RNA methyltransferase RsmG family.</text>
</comment>
<dbReference type="InterPro" id="IPR003682">
    <property type="entry name" value="rRNA_ssu_MeTfrase_G"/>
</dbReference>
<evidence type="ECO:0000256" key="2">
    <source>
        <dbReference type="ARBA" id="ARBA00022552"/>
    </source>
</evidence>
<keyword evidence="2 6" id="KW-0698">rRNA processing</keyword>
<evidence type="ECO:0000256" key="1">
    <source>
        <dbReference type="ARBA" id="ARBA00022490"/>
    </source>
</evidence>
<dbReference type="RefSeq" id="WP_079426874.1">
    <property type="nucleotide sequence ID" value="NZ_MZGV01000053.1"/>
</dbReference>
<dbReference type="NCBIfam" id="TIGR00138">
    <property type="entry name" value="rsmG_gidB"/>
    <property type="match status" value="1"/>
</dbReference>
<protein>
    <recommendedName>
        <fullName evidence="6">Ribosomal RNA small subunit methyltransferase G</fullName>
        <ecNumber evidence="6">2.1.1.-</ecNumber>
    </recommendedName>
    <alternativeName>
        <fullName evidence="6">16S rRNA 7-methylguanosine methyltransferase</fullName>
        <shortName evidence="6">16S rRNA m7G methyltransferase</shortName>
    </alternativeName>
</protein>
<feature type="binding site" evidence="6">
    <location>
        <position position="82"/>
    </location>
    <ligand>
        <name>S-adenosyl-L-methionine</name>
        <dbReference type="ChEBI" id="CHEBI:59789"/>
    </ligand>
</feature>
<accession>A0A1V4IFQ8</accession>
<evidence type="ECO:0000313" key="7">
    <source>
        <dbReference type="EMBL" id="OPJ58674.1"/>
    </source>
</evidence>
<dbReference type="AlphaFoldDB" id="A0A1V4IFQ8"/>
<dbReference type="EMBL" id="MZGV01000053">
    <property type="protein sequence ID" value="OPJ58674.1"/>
    <property type="molecule type" value="Genomic_DNA"/>
</dbReference>
<keyword evidence="5 6" id="KW-0949">S-adenosyl-L-methionine</keyword>
<comment type="subcellular location">
    <subcellularLocation>
        <location evidence="6">Cytoplasm</location>
    </subcellularLocation>
</comment>
<dbReference type="FunFam" id="3.40.50.150:FF:000041">
    <property type="entry name" value="Ribosomal RNA small subunit methyltransferase G"/>
    <property type="match status" value="1"/>
</dbReference>
<feature type="binding site" evidence="6">
    <location>
        <position position="152"/>
    </location>
    <ligand>
        <name>S-adenosyl-L-methionine</name>
        <dbReference type="ChEBI" id="CHEBI:59789"/>
    </ligand>
</feature>
<dbReference type="Proteomes" id="UP000190080">
    <property type="component" value="Unassembled WGS sequence"/>
</dbReference>
<dbReference type="Gene3D" id="3.40.50.150">
    <property type="entry name" value="Vaccinia Virus protein VP39"/>
    <property type="match status" value="1"/>
</dbReference>
<dbReference type="EC" id="2.1.1.-" evidence="6"/>
<comment type="caution">
    <text evidence="6">Lacks conserved residue(s) required for the propagation of feature annotation.</text>
</comment>
<keyword evidence="4 6" id="KW-0808">Transferase</keyword>
<dbReference type="GO" id="GO:0070043">
    <property type="term" value="F:rRNA (guanine-N7-)-methyltransferase activity"/>
    <property type="evidence" value="ECO:0007669"/>
    <property type="project" value="UniProtKB-UniRule"/>
</dbReference>
<dbReference type="HAMAP" id="MF_00074">
    <property type="entry name" value="16SrRNA_methyltr_G"/>
    <property type="match status" value="1"/>
</dbReference>
<reference evidence="7 8" key="1">
    <citation type="submission" date="2017-03" db="EMBL/GenBank/DDBJ databases">
        <title>Genome sequence of Clostridium oryzae DSM 28571.</title>
        <authorList>
            <person name="Poehlein A."/>
            <person name="Daniel R."/>
        </authorList>
    </citation>
    <scope>NUCLEOTIDE SEQUENCE [LARGE SCALE GENOMIC DNA]</scope>
    <source>
        <strain evidence="7 8">DSM 28571</strain>
    </source>
</reference>
<sequence length="243" mass="27766">MEKVDDCYKLLKKAFGNEKLTFNDIVYARFIQYKELIKEWNEKINLTAITDDKEIIQKHFIDSIKSFQFSKLNNCKNIIDVGTGAGFPGIPIKIVNENINVTLLDSLNKRIKFLDCVIESLELKGIETFHGRAEEMSIKNEFRERYDCAISRAVANLSSLSEYCLPFVRINGYFVAMKGPAVEKEILDAKNAIKVLGGKLEEVIPVTIEDTEFMHNLVIIKKIQSTPDRFPRKSANISKKPII</sequence>
<dbReference type="PANTHER" id="PTHR31760">
    <property type="entry name" value="S-ADENOSYL-L-METHIONINE-DEPENDENT METHYLTRANSFERASES SUPERFAMILY PROTEIN"/>
    <property type="match status" value="1"/>
</dbReference>
<dbReference type="GO" id="GO:0005829">
    <property type="term" value="C:cytosol"/>
    <property type="evidence" value="ECO:0007669"/>
    <property type="project" value="TreeGrafter"/>
</dbReference>
<dbReference type="STRING" id="1450648.CLORY_35080"/>
<keyword evidence="3 6" id="KW-0489">Methyltransferase</keyword>
<evidence type="ECO:0000256" key="4">
    <source>
        <dbReference type="ARBA" id="ARBA00022679"/>
    </source>
</evidence>
<dbReference type="PIRSF" id="PIRSF003078">
    <property type="entry name" value="GidB"/>
    <property type="match status" value="1"/>
</dbReference>
<proteinExistence type="inferred from homology"/>
<evidence type="ECO:0000256" key="5">
    <source>
        <dbReference type="ARBA" id="ARBA00022691"/>
    </source>
</evidence>
<dbReference type="OrthoDB" id="9808773at2"/>
<dbReference type="Pfam" id="PF02527">
    <property type="entry name" value="GidB"/>
    <property type="match status" value="1"/>
</dbReference>
<gene>
    <name evidence="6 7" type="primary">rsmG</name>
    <name evidence="7" type="ORF">CLORY_35080</name>
</gene>
<evidence type="ECO:0000313" key="8">
    <source>
        <dbReference type="Proteomes" id="UP000190080"/>
    </source>
</evidence>
<feature type="binding site" evidence="6">
    <location>
        <position position="87"/>
    </location>
    <ligand>
        <name>S-adenosyl-L-methionine</name>
        <dbReference type="ChEBI" id="CHEBI:59789"/>
    </ligand>
</feature>
<dbReference type="InterPro" id="IPR029063">
    <property type="entry name" value="SAM-dependent_MTases_sf"/>
</dbReference>
<comment type="function">
    <text evidence="6">Specifically methylates the N7 position of a guanine in 16S rRNA.</text>
</comment>
<dbReference type="PANTHER" id="PTHR31760:SF0">
    <property type="entry name" value="S-ADENOSYL-L-METHIONINE-DEPENDENT METHYLTRANSFERASES SUPERFAMILY PROTEIN"/>
    <property type="match status" value="1"/>
</dbReference>
<name>A0A1V4IFQ8_9CLOT</name>
<evidence type="ECO:0000256" key="6">
    <source>
        <dbReference type="HAMAP-Rule" id="MF_00074"/>
    </source>
</evidence>
<dbReference type="SUPFAM" id="SSF53335">
    <property type="entry name" value="S-adenosyl-L-methionine-dependent methyltransferases"/>
    <property type="match status" value="1"/>
</dbReference>
<evidence type="ECO:0000256" key="3">
    <source>
        <dbReference type="ARBA" id="ARBA00022603"/>
    </source>
</evidence>
<keyword evidence="8" id="KW-1185">Reference proteome</keyword>
<comment type="caution">
    <text evidence="7">The sequence shown here is derived from an EMBL/GenBank/DDBJ whole genome shotgun (WGS) entry which is preliminary data.</text>
</comment>
<organism evidence="7 8">
    <name type="scientific">Clostridium oryzae</name>
    <dbReference type="NCBI Taxonomy" id="1450648"/>
    <lineage>
        <taxon>Bacteria</taxon>
        <taxon>Bacillati</taxon>
        <taxon>Bacillota</taxon>
        <taxon>Clostridia</taxon>
        <taxon>Eubacteriales</taxon>
        <taxon>Clostridiaceae</taxon>
        <taxon>Clostridium</taxon>
    </lineage>
</organism>
<feature type="binding site" evidence="6">
    <location>
        <begin position="133"/>
        <end position="134"/>
    </location>
    <ligand>
        <name>S-adenosyl-L-methionine</name>
        <dbReference type="ChEBI" id="CHEBI:59789"/>
    </ligand>
</feature>